<protein>
    <submittedName>
        <fullName evidence="1">CLUMA_CG001672, isoform A</fullName>
    </submittedName>
</protein>
<evidence type="ECO:0000313" key="1">
    <source>
        <dbReference type="EMBL" id="CRK87885.1"/>
    </source>
</evidence>
<accession>A0A1J1HIP8</accession>
<keyword evidence="2" id="KW-1185">Reference proteome</keyword>
<organism evidence="1 2">
    <name type="scientific">Clunio marinus</name>
    <dbReference type="NCBI Taxonomy" id="568069"/>
    <lineage>
        <taxon>Eukaryota</taxon>
        <taxon>Metazoa</taxon>
        <taxon>Ecdysozoa</taxon>
        <taxon>Arthropoda</taxon>
        <taxon>Hexapoda</taxon>
        <taxon>Insecta</taxon>
        <taxon>Pterygota</taxon>
        <taxon>Neoptera</taxon>
        <taxon>Endopterygota</taxon>
        <taxon>Diptera</taxon>
        <taxon>Nematocera</taxon>
        <taxon>Chironomoidea</taxon>
        <taxon>Chironomidae</taxon>
        <taxon>Clunio</taxon>
    </lineage>
</organism>
<dbReference type="Proteomes" id="UP000183832">
    <property type="component" value="Unassembled WGS sequence"/>
</dbReference>
<dbReference type="EMBL" id="CVRI01000006">
    <property type="protein sequence ID" value="CRK87885.1"/>
    <property type="molecule type" value="Genomic_DNA"/>
</dbReference>
<reference evidence="1 2" key="1">
    <citation type="submission" date="2015-04" db="EMBL/GenBank/DDBJ databases">
        <authorList>
            <person name="Syromyatnikov M.Y."/>
            <person name="Popov V.N."/>
        </authorList>
    </citation>
    <scope>NUCLEOTIDE SEQUENCE [LARGE SCALE GENOMIC DNA]</scope>
</reference>
<name>A0A1J1HIP8_9DIPT</name>
<proteinExistence type="predicted"/>
<gene>
    <name evidence="1" type="ORF">CLUMA_CG001672</name>
</gene>
<sequence length="97" mass="11226">MTIKIEAKKTIAKIQFHHHHHYYFSTIQLSFLRNTKPFLMNFPKVLKAQKKKKDVESNGVESHSVLILSKGNFVHGDEKPTQLIRNESHSQCDIIGN</sequence>
<evidence type="ECO:0000313" key="2">
    <source>
        <dbReference type="Proteomes" id="UP000183832"/>
    </source>
</evidence>
<dbReference type="AlphaFoldDB" id="A0A1J1HIP8"/>